<protein>
    <recommendedName>
        <fullName evidence="2">Retrotransposon gag domain-containing protein</fullName>
    </recommendedName>
</protein>
<dbReference type="AlphaFoldDB" id="A5BSM4"/>
<dbReference type="InterPro" id="IPR005162">
    <property type="entry name" value="Retrotrans_gag_dom"/>
</dbReference>
<feature type="domain" description="Retrotransposon gag" evidence="2">
    <location>
        <begin position="56"/>
        <end position="120"/>
    </location>
</feature>
<accession>A5BSM4</accession>
<evidence type="ECO:0000313" key="3">
    <source>
        <dbReference type="EMBL" id="CAN81438.1"/>
    </source>
</evidence>
<dbReference type="EMBL" id="AM469593">
    <property type="protein sequence ID" value="CAN81438.1"/>
    <property type="molecule type" value="Genomic_DNA"/>
</dbReference>
<reference evidence="3" key="1">
    <citation type="journal article" date="2007" name="PLoS ONE">
        <title>The first genome sequence of an elite grapevine cultivar (Pinot noir Vitis vinifera L.): coping with a highly heterozygous genome.</title>
        <authorList>
            <person name="Velasco R."/>
            <person name="Zharkikh A."/>
            <person name="Troggio M."/>
            <person name="Cartwright D.A."/>
            <person name="Cestaro A."/>
            <person name="Pruss D."/>
            <person name="Pindo M."/>
            <person name="FitzGerald L.M."/>
            <person name="Vezzulli S."/>
            <person name="Reid J."/>
            <person name="Malacarne G."/>
            <person name="Iliev D."/>
            <person name="Coppola G."/>
            <person name="Wardell B."/>
            <person name="Micheletti D."/>
            <person name="Macalma T."/>
            <person name="Facci M."/>
            <person name="Mitchell J.T."/>
            <person name="Perazzolli M."/>
            <person name="Eldredge G."/>
            <person name="Gatto P."/>
            <person name="Oyzerski R."/>
            <person name="Moretto M."/>
            <person name="Gutin N."/>
            <person name="Stefanini M."/>
            <person name="Chen Y."/>
            <person name="Segala C."/>
            <person name="Davenport C."/>
            <person name="Dematte L."/>
            <person name="Mraz A."/>
            <person name="Battilana J."/>
            <person name="Stormo K."/>
            <person name="Costa F."/>
            <person name="Tao Q."/>
            <person name="Si-Ammour A."/>
            <person name="Harkins T."/>
            <person name="Lackey A."/>
            <person name="Perbost C."/>
            <person name="Taillon B."/>
            <person name="Stella A."/>
            <person name="Solovyev V."/>
            <person name="Fawcett J.A."/>
            <person name="Sterck L."/>
            <person name="Vandepoele K."/>
            <person name="Grando S.M."/>
            <person name="Toppo S."/>
            <person name="Moser C."/>
            <person name="Lanchbury J."/>
            <person name="Bogden R."/>
            <person name="Skolnick M."/>
            <person name="Sgaramella V."/>
            <person name="Bhatnagar S.K."/>
            <person name="Fontana P."/>
            <person name="Gutin A."/>
            <person name="Van de Peer Y."/>
            <person name="Salamini F."/>
            <person name="Viola R."/>
        </authorList>
    </citation>
    <scope>NUCLEOTIDE SEQUENCE</scope>
</reference>
<evidence type="ECO:0000256" key="1">
    <source>
        <dbReference type="SAM" id="MobiDB-lite"/>
    </source>
</evidence>
<name>A5BSM4_VITVI</name>
<gene>
    <name evidence="3" type="ORF">VITISV_014972</name>
</gene>
<organism evidence="3">
    <name type="scientific">Vitis vinifera</name>
    <name type="common">Grape</name>
    <dbReference type="NCBI Taxonomy" id="29760"/>
    <lineage>
        <taxon>Eukaryota</taxon>
        <taxon>Viridiplantae</taxon>
        <taxon>Streptophyta</taxon>
        <taxon>Embryophyta</taxon>
        <taxon>Tracheophyta</taxon>
        <taxon>Spermatophyta</taxon>
        <taxon>Magnoliopsida</taxon>
        <taxon>eudicotyledons</taxon>
        <taxon>Gunneridae</taxon>
        <taxon>Pentapetalae</taxon>
        <taxon>rosids</taxon>
        <taxon>Vitales</taxon>
        <taxon>Vitaceae</taxon>
        <taxon>Viteae</taxon>
        <taxon>Vitis</taxon>
    </lineage>
</organism>
<dbReference type="PANTHER" id="PTHR33240">
    <property type="entry name" value="OS08G0508500 PROTEIN"/>
    <property type="match status" value="1"/>
</dbReference>
<dbReference type="Pfam" id="PF03732">
    <property type="entry name" value="Retrotrans_gag"/>
    <property type="match status" value="1"/>
</dbReference>
<dbReference type="PANTHER" id="PTHR33240:SF8">
    <property type="entry name" value="OS03G0439900 PROTEIN"/>
    <property type="match status" value="1"/>
</dbReference>
<evidence type="ECO:0000259" key="2">
    <source>
        <dbReference type="Pfam" id="PF03732"/>
    </source>
</evidence>
<proteinExistence type="predicted"/>
<sequence length="395" mass="44975">MLSTPFSSHIIDYEPPREFIVPKFSAYDGSSDPFNHIMHYRQLMTLEIGNDMLLCKVFPANLQDQALSWFHRLPINSVDNFRDLSEAFVGHTLQNIKMQENESLREFVKRFGQVVLQVESYNIDAVLQIFKRSICPGTPFFESLAKKPTTTMDDLFRRANKYSMLEYDVRAATQQILVTGQAARCDGPRAPLAPVRAIINYIHGGPLDEEYNSKRKRQRLLRVATAREHVSSIRPSLANGSAHPIDGAIVFSPIDHTRVLQPYRDALILTLGIRDFAIRRILNPRRILSGFNGVSTTSLGDITLPIQARPVILNAQFFIVEYLSPFNAILGRTWLHNMKVIPSIYHQMVSFITQDGQIDLYGSQLKARQCYQVAQETGPNVDREHSPKEANQFDQ</sequence>
<feature type="region of interest" description="Disordered" evidence="1">
    <location>
        <begin position="376"/>
        <end position="395"/>
    </location>
</feature>